<dbReference type="PANTHER" id="PTHR48111:SF73">
    <property type="entry name" value="ALKALINE PHOSPHATASE SYNTHESIS TRANSCRIPTIONAL REGULATORY PROTEIN PHOP"/>
    <property type="match status" value="1"/>
</dbReference>
<dbReference type="Pfam" id="PF00072">
    <property type="entry name" value="Response_reg"/>
    <property type="match status" value="1"/>
</dbReference>
<dbReference type="Pfam" id="PF00486">
    <property type="entry name" value="Trans_reg_C"/>
    <property type="match status" value="1"/>
</dbReference>
<dbReference type="PROSITE" id="PS50110">
    <property type="entry name" value="RESPONSE_REGULATORY"/>
    <property type="match status" value="1"/>
</dbReference>
<dbReference type="PROSITE" id="PS51755">
    <property type="entry name" value="OMPR_PHOB"/>
    <property type="match status" value="1"/>
</dbReference>
<keyword evidence="4 7" id="KW-0238">DNA-binding</keyword>
<dbReference type="InterPro" id="IPR001867">
    <property type="entry name" value="OmpR/PhoB-type_DNA-bd"/>
</dbReference>
<dbReference type="FunFam" id="3.40.50.2300:FF:000001">
    <property type="entry name" value="DNA-binding response regulator PhoB"/>
    <property type="match status" value="1"/>
</dbReference>
<dbReference type="SMART" id="SM00448">
    <property type="entry name" value="REC"/>
    <property type="match status" value="1"/>
</dbReference>
<proteinExistence type="predicted"/>
<evidence type="ECO:0000256" key="2">
    <source>
        <dbReference type="ARBA" id="ARBA00023012"/>
    </source>
</evidence>
<dbReference type="GO" id="GO:0032993">
    <property type="term" value="C:protein-DNA complex"/>
    <property type="evidence" value="ECO:0007669"/>
    <property type="project" value="TreeGrafter"/>
</dbReference>
<evidence type="ECO:0000313" key="11">
    <source>
        <dbReference type="Proteomes" id="UP000002382"/>
    </source>
</evidence>
<feature type="domain" description="OmpR/PhoB-type" evidence="9">
    <location>
        <begin position="125"/>
        <end position="226"/>
    </location>
</feature>
<keyword evidence="1 6" id="KW-0597">Phosphoprotein</keyword>
<evidence type="ECO:0000256" key="4">
    <source>
        <dbReference type="ARBA" id="ARBA00023125"/>
    </source>
</evidence>
<organism evidence="10 11">
    <name type="scientific">Kosmotoga olearia (strain ATCC BAA-1733 / DSM 21960 / TBF 19.5.1)</name>
    <dbReference type="NCBI Taxonomy" id="521045"/>
    <lineage>
        <taxon>Bacteria</taxon>
        <taxon>Thermotogati</taxon>
        <taxon>Thermotogota</taxon>
        <taxon>Thermotogae</taxon>
        <taxon>Kosmotogales</taxon>
        <taxon>Kosmotogaceae</taxon>
        <taxon>Kosmotoga</taxon>
    </lineage>
</organism>
<evidence type="ECO:0000256" key="3">
    <source>
        <dbReference type="ARBA" id="ARBA00023015"/>
    </source>
</evidence>
<dbReference type="InterPro" id="IPR001789">
    <property type="entry name" value="Sig_transdc_resp-reg_receiver"/>
</dbReference>
<accession>C5CGA7</accession>
<evidence type="ECO:0000259" key="8">
    <source>
        <dbReference type="PROSITE" id="PS50110"/>
    </source>
</evidence>
<dbReference type="Gene3D" id="3.40.50.2300">
    <property type="match status" value="1"/>
</dbReference>
<dbReference type="CDD" id="cd00383">
    <property type="entry name" value="trans_reg_C"/>
    <property type="match status" value="1"/>
</dbReference>
<dbReference type="AlphaFoldDB" id="C5CGA7"/>
<reference evidence="10 11" key="2">
    <citation type="journal article" date="2011" name="J. Bacteriol.">
        <title>Genome Sequence of Kosmotoga olearia Strain TBF 19.5.1, a Thermophilic Bacterium with a Wide Growth Temperature Range, Isolated from the Troll B Oil Platform in the North Sea.</title>
        <authorList>
            <person name="Swithers K.S."/>
            <person name="Dipippo J.L."/>
            <person name="Bruce D.C."/>
            <person name="Detter C."/>
            <person name="Tapia R."/>
            <person name="Han S."/>
            <person name="Goodwin L.A."/>
            <person name="Han J."/>
            <person name="Woyke T."/>
            <person name="Pitluck S."/>
            <person name="Pennacchio L."/>
            <person name="Nolan M."/>
            <person name="Mikhailova N."/>
            <person name="Land M.L."/>
            <person name="Nesbo C.L."/>
            <person name="Gogarten J.P."/>
            <person name="Noll K.M."/>
        </authorList>
    </citation>
    <scope>NUCLEOTIDE SEQUENCE [LARGE SCALE GENOMIC DNA]</scope>
    <source>
        <strain evidence="11">ATCC BAA-1733 / DSM 21960 / TBF 19.5.1</strain>
    </source>
</reference>
<keyword evidence="3" id="KW-0805">Transcription regulation</keyword>
<reference evidence="10 11" key="1">
    <citation type="submission" date="2009-06" db="EMBL/GenBank/DDBJ databases">
        <title>Complete sequence of Thermotogales bacterium TBF 19.5.1.</title>
        <authorList>
            <consortium name="US DOE Joint Genome Institute"/>
            <person name="Lucas S."/>
            <person name="Copeland A."/>
            <person name="Lapidus A."/>
            <person name="Glavina del Rio T."/>
            <person name="Tice H."/>
            <person name="Bruce D."/>
            <person name="Goodwin L."/>
            <person name="Pitluck S."/>
            <person name="Chertkov O."/>
            <person name="Brettin T."/>
            <person name="Detter J.C."/>
            <person name="Han C."/>
            <person name="Schmutz J."/>
            <person name="Larimer F."/>
            <person name="Land M."/>
            <person name="Hauser L."/>
            <person name="Kyrpides N."/>
            <person name="Ovchinnikova G."/>
            <person name="Noll K."/>
        </authorList>
    </citation>
    <scope>NUCLEOTIDE SEQUENCE [LARGE SCALE GENOMIC DNA]</scope>
    <source>
        <strain evidence="11">ATCC BAA-1733 / DSM 21960 / TBF 19.5.1</strain>
    </source>
</reference>
<dbReference type="EMBL" id="CP001634">
    <property type="protein sequence ID" value="ACR79548.1"/>
    <property type="molecule type" value="Genomic_DNA"/>
</dbReference>
<dbReference type="InterPro" id="IPR039420">
    <property type="entry name" value="WalR-like"/>
</dbReference>
<evidence type="ECO:0000259" key="9">
    <source>
        <dbReference type="PROSITE" id="PS51755"/>
    </source>
</evidence>
<dbReference type="SUPFAM" id="SSF52172">
    <property type="entry name" value="CheY-like"/>
    <property type="match status" value="1"/>
</dbReference>
<sequence>MKKILLVEDDETLAMGIKYALEQEAFLVEVATELESARKRIDEKDFDLILLDVMLPNGNGFQLCKEIRTYSDLPIIFLTARDEEVNIVMGLELGADDYITKPFKLKELVARIRANLRRIEGKKTVNRYLISGQIRLDIVNQKLMVEDAEQHLTPVEFRLLFALMDNAGRILTRDQLLGYVWNTESDFVDDNTLSVHIRKLREKIEDDPSKPEHILTVRGLGYRWRE</sequence>
<dbReference type="eggNOG" id="COG0745">
    <property type="taxonomic scope" value="Bacteria"/>
</dbReference>
<gene>
    <name evidence="10" type="ordered locus">Kole_0838</name>
</gene>
<dbReference type="PANTHER" id="PTHR48111">
    <property type="entry name" value="REGULATOR OF RPOS"/>
    <property type="match status" value="1"/>
</dbReference>
<keyword evidence="11" id="KW-1185">Reference proteome</keyword>
<keyword evidence="5" id="KW-0804">Transcription</keyword>
<evidence type="ECO:0000256" key="6">
    <source>
        <dbReference type="PROSITE-ProRule" id="PRU00169"/>
    </source>
</evidence>
<dbReference type="SMART" id="SM00862">
    <property type="entry name" value="Trans_reg_C"/>
    <property type="match status" value="1"/>
</dbReference>
<dbReference type="Gene3D" id="1.10.10.10">
    <property type="entry name" value="Winged helix-like DNA-binding domain superfamily/Winged helix DNA-binding domain"/>
    <property type="match status" value="1"/>
</dbReference>
<dbReference type="GO" id="GO:0006355">
    <property type="term" value="P:regulation of DNA-templated transcription"/>
    <property type="evidence" value="ECO:0007669"/>
    <property type="project" value="InterPro"/>
</dbReference>
<dbReference type="CDD" id="cd17574">
    <property type="entry name" value="REC_OmpR"/>
    <property type="match status" value="1"/>
</dbReference>
<dbReference type="InterPro" id="IPR011006">
    <property type="entry name" value="CheY-like_superfamily"/>
</dbReference>
<feature type="DNA-binding region" description="OmpR/PhoB-type" evidence="7">
    <location>
        <begin position="125"/>
        <end position="226"/>
    </location>
</feature>
<dbReference type="InterPro" id="IPR016032">
    <property type="entry name" value="Sig_transdc_resp-reg_C-effctor"/>
</dbReference>
<dbReference type="STRING" id="521045.Kole_0838"/>
<keyword evidence="2" id="KW-0902">Two-component regulatory system</keyword>
<evidence type="ECO:0000256" key="7">
    <source>
        <dbReference type="PROSITE-ProRule" id="PRU01091"/>
    </source>
</evidence>
<dbReference type="Proteomes" id="UP000002382">
    <property type="component" value="Chromosome"/>
</dbReference>
<evidence type="ECO:0000313" key="10">
    <source>
        <dbReference type="EMBL" id="ACR79548.1"/>
    </source>
</evidence>
<evidence type="ECO:0000256" key="1">
    <source>
        <dbReference type="ARBA" id="ARBA00022553"/>
    </source>
</evidence>
<dbReference type="InterPro" id="IPR036388">
    <property type="entry name" value="WH-like_DNA-bd_sf"/>
</dbReference>
<dbReference type="GO" id="GO:0000156">
    <property type="term" value="F:phosphorelay response regulator activity"/>
    <property type="evidence" value="ECO:0007669"/>
    <property type="project" value="TreeGrafter"/>
</dbReference>
<evidence type="ECO:0000256" key="5">
    <source>
        <dbReference type="ARBA" id="ARBA00023163"/>
    </source>
</evidence>
<feature type="modified residue" description="4-aspartylphosphate" evidence="6">
    <location>
        <position position="52"/>
    </location>
</feature>
<dbReference type="KEGG" id="kol:Kole_0838"/>
<dbReference type="OrthoDB" id="9790442at2"/>
<name>C5CGA7_KOSOT</name>
<protein>
    <submittedName>
        <fullName evidence="10">Two component transcriptional regulator, winged helix family</fullName>
    </submittedName>
</protein>
<dbReference type="GO" id="GO:0005829">
    <property type="term" value="C:cytosol"/>
    <property type="evidence" value="ECO:0007669"/>
    <property type="project" value="TreeGrafter"/>
</dbReference>
<dbReference type="HOGENOM" id="CLU_000445_30_3_0"/>
<dbReference type="Gene3D" id="6.10.250.690">
    <property type="match status" value="1"/>
</dbReference>
<dbReference type="SUPFAM" id="SSF46894">
    <property type="entry name" value="C-terminal effector domain of the bipartite response regulators"/>
    <property type="match status" value="1"/>
</dbReference>
<feature type="domain" description="Response regulatory" evidence="8">
    <location>
        <begin position="3"/>
        <end position="116"/>
    </location>
</feature>
<dbReference type="GO" id="GO:0000976">
    <property type="term" value="F:transcription cis-regulatory region binding"/>
    <property type="evidence" value="ECO:0007669"/>
    <property type="project" value="TreeGrafter"/>
</dbReference>